<feature type="transmembrane region" description="Helical" evidence="1">
    <location>
        <begin position="391"/>
        <end position="411"/>
    </location>
</feature>
<feature type="transmembrane region" description="Helical" evidence="1">
    <location>
        <begin position="20"/>
        <end position="40"/>
    </location>
</feature>
<feature type="transmembrane region" description="Helical" evidence="1">
    <location>
        <begin position="152"/>
        <end position="169"/>
    </location>
</feature>
<evidence type="ECO:0000256" key="1">
    <source>
        <dbReference type="SAM" id="Phobius"/>
    </source>
</evidence>
<feature type="transmembrane region" description="Helical" evidence="1">
    <location>
        <begin position="199"/>
        <end position="221"/>
    </location>
</feature>
<feature type="transmembrane region" description="Helical" evidence="1">
    <location>
        <begin position="608"/>
        <end position="626"/>
    </location>
</feature>
<feature type="transmembrane region" description="Helical" evidence="1">
    <location>
        <begin position="126"/>
        <end position="146"/>
    </location>
</feature>
<keyword evidence="1" id="KW-0812">Transmembrane</keyword>
<evidence type="ECO:0000313" key="2">
    <source>
        <dbReference type="EMBL" id="GHB79687.1"/>
    </source>
</evidence>
<feature type="transmembrane region" description="Helical" evidence="1">
    <location>
        <begin position="289"/>
        <end position="310"/>
    </location>
</feature>
<reference evidence="2 3" key="1">
    <citation type="journal article" date="2014" name="Int. J. Syst. Evol. Microbiol.">
        <title>Complete genome sequence of Corynebacterium casei LMG S-19264T (=DSM 44701T), isolated from a smear-ripened cheese.</title>
        <authorList>
            <consortium name="US DOE Joint Genome Institute (JGI-PGF)"/>
            <person name="Walter F."/>
            <person name="Albersmeier A."/>
            <person name="Kalinowski J."/>
            <person name="Ruckert C."/>
        </authorList>
    </citation>
    <scope>NUCLEOTIDE SEQUENCE [LARGE SCALE GENOMIC DNA]</scope>
    <source>
        <strain evidence="2 3">KCTC 12866</strain>
    </source>
</reference>
<feature type="transmembrane region" description="Helical" evidence="1">
    <location>
        <begin position="94"/>
        <end position="114"/>
    </location>
</feature>
<dbReference type="Proteomes" id="UP000598271">
    <property type="component" value="Unassembled WGS sequence"/>
</dbReference>
<dbReference type="AlphaFoldDB" id="A0A8J3D646"/>
<dbReference type="EMBL" id="BMXF01000004">
    <property type="protein sequence ID" value="GHB79687.1"/>
    <property type="molecule type" value="Genomic_DNA"/>
</dbReference>
<protein>
    <submittedName>
        <fullName evidence="2">Membrane protein</fullName>
    </submittedName>
</protein>
<gene>
    <name evidence="2" type="ORF">GCM10007390_37260</name>
</gene>
<feature type="transmembrane region" description="Helical" evidence="1">
    <location>
        <begin position="317"/>
        <end position="337"/>
    </location>
</feature>
<feature type="transmembrane region" description="Helical" evidence="1">
    <location>
        <begin position="176"/>
        <end position="193"/>
    </location>
</feature>
<feature type="transmembrane region" description="Helical" evidence="1">
    <location>
        <begin position="566"/>
        <end position="587"/>
    </location>
</feature>
<name>A0A8J3D646_9BACT</name>
<evidence type="ECO:0000313" key="3">
    <source>
        <dbReference type="Proteomes" id="UP000598271"/>
    </source>
</evidence>
<proteinExistence type="predicted"/>
<accession>A0A8J3D646</accession>
<comment type="caution">
    <text evidence="2">The sequence shown here is derived from an EMBL/GenBank/DDBJ whole genome shotgun (WGS) entry which is preliminary data.</text>
</comment>
<keyword evidence="1" id="KW-0472">Membrane</keyword>
<keyword evidence="1" id="KW-1133">Transmembrane helix</keyword>
<sequence>MDSVDNLQYDIWKNLQGKRLLLVAMSIALLLHGVILYFTLPQTYDAFVHIFFADHYARFWFEPWEYRWYTGFLTISYPPLVHQMIALISKLFPLKVAFCLYTITIYEILIVGVYRFSKLFFGKTTAGVAAILTVVLSSMIETLHVYGQAPTLTGMAFLLNSLPFLYQYFVKKKPIYLVMALVVLAVAVSSHHVTAIFGMVFFIAPTILMALVDANPALTGLHPVRFVQQMVLVALSSYKQILLFGVLMISLALGLIFPYWYWSKTDPITQVSIPHGSRDNFLEVTSSGLIFYVIPLALIIALLPAIAYSITRQKRYLGWAVSFFICLLFGSGGTTPIPKLMLGENAFNILTLDRFGFWASVIAIPFMAQFIHSFVAGSVKDFWIAKYDSATHFVLSGLSGLSYILFVVYIFHLASFRPLQPKEIEIEPMLNFLNRDEHMRWRFLTLGFGDQMAWLSTNTLAATVDGNYHSARRLPELTTRPVERLENAKYSGEEGLASLNDFLTYSEKYSLKYVFSNDRFYDPLLYFNGWNRTIRLENGIMVWEKGNISTIKPLRPTELSPLLKKVWGILPVSSLVVAVLLSSVYLLRFKEEEYHVIRNGSGERYPKVILYSASLLPILFFTFFIGKQVYELLLVKEQDTPENTVLNYYNHLDFQRFEKAFGFFVPSPAYTLDRYLLEKSMTDGGLWPSYSKLDSIAVHPNGNNADAVKAEVFTRWRTSLGYLEKTDTLSLQKVEKKWYIVPAEFEPEIPEEQVISHAYTLFRKMGKRKISSFPTVKDDRIKKPFAAFKQVNFIRSGQENFLTGEILNADDIPVNIALRVSIYYHNNEVRNYYPGSAFLYNNSPKGSTFFQIALDNTSLMDSLQVDSMAIYADTDISERGYLHGGALNYTVAAVSTKQLKIRAEYYNDLTTDLTIPGLLLAEKDSAGVIWQARLYTHPQAIRSGLHGSFEVGFKKINGRAQHITKYPVGAYINGQRRRVLPTIPDPLANRNHGLQILPHCFMAQEIYLQ</sequence>
<organism evidence="2 3">
    <name type="scientific">Persicitalea jodogahamensis</name>
    <dbReference type="NCBI Taxonomy" id="402147"/>
    <lineage>
        <taxon>Bacteria</taxon>
        <taxon>Pseudomonadati</taxon>
        <taxon>Bacteroidota</taxon>
        <taxon>Cytophagia</taxon>
        <taxon>Cytophagales</taxon>
        <taxon>Spirosomataceae</taxon>
        <taxon>Persicitalea</taxon>
    </lineage>
</organism>
<keyword evidence="3" id="KW-1185">Reference proteome</keyword>
<feature type="transmembrane region" description="Helical" evidence="1">
    <location>
        <begin position="241"/>
        <end position="262"/>
    </location>
</feature>
<feature type="transmembrane region" description="Helical" evidence="1">
    <location>
        <begin position="357"/>
        <end position="379"/>
    </location>
</feature>